<organism evidence="3 4">
    <name type="scientific">Sporothrix bragantina</name>
    <dbReference type="NCBI Taxonomy" id="671064"/>
    <lineage>
        <taxon>Eukaryota</taxon>
        <taxon>Fungi</taxon>
        <taxon>Dikarya</taxon>
        <taxon>Ascomycota</taxon>
        <taxon>Pezizomycotina</taxon>
        <taxon>Sordariomycetes</taxon>
        <taxon>Sordariomycetidae</taxon>
        <taxon>Ophiostomatales</taxon>
        <taxon>Ophiostomataceae</taxon>
        <taxon>Sporothrix</taxon>
    </lineage>
</organism>
<evidence type="ECO:0000256" key="1">
    <source>
        <dbReference type="SAM" id="MobiDB-lite"/>
    </source>
</evidence>
<dbReference type="InterPro" id="IPR019315">
    <property type="entry name" value="MMTA2_N"/>
</dbReference>
<evidence type="ECO:0000259" key="2">
    <source>
        <dbReference type="Pfam" id="PF10159"/>
    </source>
</evidence>
<dbReference type="InterPro" id="IPR039207">
    <property type="entry name" value="MMTAG2-like"/>
</dbReference>
<keyword evidence="4" id="KW-1185">Reference proteome</keyword>
<proteinExistence type="predicted"/>
<protein>
    <recommendedName>
        <fullName evidence="2">Multiple myeloma tumor-associated protein 2-like N-terminal domain-containing protein</fullName>
    </recommendedName>
</protein>
<feature type="compositionally biased region" description="Acidic residues" evidence="1">
    <location>
        <begin position="61"/>
        <end position="75"/>
    </location>
</feature>
<dbReference type="PANTHER" id="PTHR14580">
    <property type="entry name" value="MULTIPLE MYELOMA TUMOR-ASSOCIATED PROTEIN 2 FAMILY MEMBER"/>
    <property type="match status" value="1"/>
</dbReference>
<comment type="caution">
    <text evidence="3">The sequence shown here is derived from an EMBL/GenBank/DDBJ whole genome shotgun (WGS) entry which is preliminary data.</text>
</comment>
<gene>
    <name evidence="3" type="ORF">SBRCBS47491_002777</name>
</gene>
<dbReference type="PANTHER" id="PTHR14580:SF0">
    <property type="entry name" value="MULTIPLE MYELOMA TUMOR-ASSOCIATED PROTEIN 2"/>
    <property type="match status" value="1"/>
</dbReference>
<name>A0ABP0BAN9_9PEZI</name>
<sequence length="97" mass="10964">MDLVATVRKQGSRGGVNFNWEDVANSSHREHYLGHSLKAPVGRWQQGRDLTWYAKDKEGGAGEDGENADGQEQEDAAAKARLDELRREHDLEEEEEE</sequence>
<dbReference type="Pfam" id="PF10159">
    <property type="entry name" value="MMtag"/>
    <property type="match status" value="1"/>
</dbReference>
<evidence type="ECO:0000313" key="4">
    <source>
        <dbReference type="Proteomes" id="UP001642406"/>
    </source>
</evidence>
<dbReference type="Proteomes" id="UP001642406">
    <property type="component" value="Unassembled WGS sequence"/>
</dbReference>
<reference evidence="3 4" key="1">
    <citation type="submission" date="2024-01" db="EMBL/GenBank/DDBJ databases">
        <authorList>
            <person name="Allen C."/>
            <person name="Tagirdzhanova G."/>
        </authorList>
    </citation>
    <scope>NUCLEOTIDE SEQUENCE [LARGE SCALE GENOMIC DNA]</scope>
</reference>
<dbReference type="EMBL" id="CAWUHC010000017">
    <property type="protein sequence ID" value="CAK7216299.1"/>
    <property type="molecule type" value="Genomic_DNA"/>
</dbReference>
<feature type="compositionally biased region" description="Basic and acidic residues" evidence="1">
    <location>
        <begin position="76"/>
        <end position="90"/>
    </location>
</feature>
<accession>A0ABP0BAN9</accession>
<feature type="domain" description="Multiple myeloma tumor-associated protein 2-like N-terminal" evidence="2">
    <location>
        <begin position="11"/>
        <end position="77"/>
    </location>
</feature>
<evidence type="ECO:0000313" key="3">
    <source>
        <dbReference type="EMBL" id="CAK7216299.1"/>
    </source>
</evidence>
<feature type="region of interest" description="Disordered" evidence="1">
    <location>
        <begin position="55"/>
        <end position="97"/>
    </location>
</feature>